<sequence length="403" mass="40894">MGEFSALGAAESLMTAAVPMAAVAGLVLPPALIISFEFKLSSGKPANLDSAGQTWRKAAQELQEASTKIKQLAAGVPKQAWSSTDRPAYEKKVQEWASQIDVLETYCQAAGITLTALAYALMVYAVFAMGMAVFLDGLAIAAAAALAGVVSAPAYAGMLATAGTAATVTHVATGILAAGGSIAAAVIGGGTLVSALAERSRGNEKALGDFMKAQATGAAGAAANLTQNAANAGLAWINRFDPSGYLPTGHKGSPLKEIDLDADRGIDNTWNVGAGAKFQTGPATPEHEVGIRGKYGDQGFQGIEGEYNQKRNLPGAAGAAGGQGTFGGKIGWERDEDGSGGDFYAGGKAGAEHAPTGSKGNVEGQINDDGDWKGKGEGTTWGGQGKWQGGKKDETPPWDSDGN</sequence>
<feature type="transmembrane region" description="Helical" evidence="2">
    <location>
        <begin position="175"/>
        <end position="197"/>
    </location>
</feature>
<protein>
    <submittedName>
        <fullName evidence="3">Uncharacterized protein</fullName>
    </submittedName>
</protein>
<feature type="compositionally biased region" description="Gly residues" evidence="1">
    <location>
        <begin position="377"/>
        <end position="388"/>
    </location>
</feature>
<dbReference type="Proteomes" id="UP001501509">
    <property type="component" value="Unassembled WGS sequence"/>
</dbReference>
<feature type="transmembrane region" description="Helical" evidence="2">
    <location>
        <begin position="134"/>
        <end position="155"/>
    </location>
</feature>
<keyword evidence="4" id="KW-1185">Reference proteome</keyword>
<gene>
    <name evidence="3" type="ORF">GCM10010411_58260</name>
</gene>
<accession>A0ABN3Q3Z2</accession>
<feature type="transmembrane region" description="Helical" evidence="2">
    <location>
        <begin position="12"/>
        <end position="36"/>
    </location>
</feature>
<dbReference type="Gene3D" id="1.10.287.1060">
    <property type="entry name" value="ESAT-6-like"/>
    <property type="match status" value="1"/>
</dbReference>
<dbReference type="EMBL" id="BAAATD010000008">
    <property type="protein sequence ID" value="GAA2615587.1"/>
    <property type="molecule type" value="Genomic_DNA"/>
</dbReference>
<name>A0ABN3Q3Z2_9ACTN</name>
<keyword evidence="2" id="KW-1133">Transmembrane helix</keyword>
<feature type="compositionally biased region" description="Gly residues" evidence="1">
    <location>
        <begin position="340"/>
        <end position="349"/>
    </location>
</feature>
<feature type="region of interest" description="Disordered" evidence="1">
    <location>
        <begin position="337"/>
        <end position="403"/>
    </location>
</feature>
<evidence type="ECO:0000256" key="1">
    <source>
        <dbReference type="SAM" id="MobiDB-lite"/>
    </source>
</evidence>
<keyword evidence="2" id="KW-0472">Membrane</keyword>
<evidence type="ECO:0000256" key="2">
    <source>
        <dbReference type="SAM" id="Phobius"/>
    </source>
</evidence>
<organism evidence="3 4">
    <name type="scientific">Actinomadura fulvescens</name>
    <dbReference type="NCBI Taxonomy" id="46160"/>
    <lineage>
        <taxon>Bacteria</taxon>
        <taxon>Bacillati</taxon>
        <taxon>Actinomycetota</taxon>
        <taxon>Actinomycetes</taxon>
        <taxon>Streptosporangiales</taxon>
        <taxon>Thermomonosporaceae</taxon>
        <taxon>Actinomadura</taxon>
    </lineage>
</organism>
<keyword evidence="2" id="KW-0812">Transmembrane</keyword>
<reference evidence="3 4" key="1">
    <citation type="journal article" date="2019" name="Int. J. Syst. Evol. Microbiol.">
        <title>The Global Catalogue of Microorganisms (GCM) 10K type strain sequencing project: providing services to taxonomists for standard genome sequencing and annotation.</title>
        <authorList>
            <consortium name="The Broad Institute Genomics Platform"/>
            <consortium name="The Broad Institute Genome Sequencing Center for Infectious Disease"/>
            <person name="Wu L."/>
            <person name="Ma J."/>
        </authorList>
    </citation>
    <scope>NUCLEOTIDE SEQUENCE [LARGE SCALE GENOMIC DNA]</scope>
    <source>
        <strain evidence="3 4">JCM 6833</strain>
    </source>
</reference>
<proteinExistence type="predicted"/>
<evidence type="ECO:0000313" key="3">
    <source>
        <dbReference type="EMBL" id="GAA2615587.1"/>
    </source>
</evidence>
<evidence type="ECO:0000313" key="4">
    <source>
        <dbReference type="Proteomes" id="UP001501509"/>
    </source>
</evidence>
<feature type="transmembrane region" description="Helical" evidence="2">
    <location>
        <begin position="109"/>
        <end position="127"/>
    </location>
</feature>
<dbReference type="RefSeq" id="WP_344545649.1">
    <property type="nucleotide sequence ID" value="NZ_BAAATD010000008.1"/>
</dbReference>
<comment type="caution">
    <text evidence="3">The sequence shown here is derived from an EMBL/GenBank/DDBJ whole genome shotgun (WGS) entry which is preliminary data.</text>
</comment>